<dbReference type="Proteomes" id="UP001372338">
    <property type="component" value="Unassembled WGS sequence"/>
</dbReference>
<dbReference type="PANTHER" id="PTHR33710:SF71">
    <property type="entry name" value="ENDONUCLEASE_EXONUCLEASE_PHOSPHATASE DOMAIN-CONTAINING PROTEIN"/>
    <property type="match status" value="1"/>
</dbReference>
<protein>
    <recommendedName>
        <fullName evidence="3">Endonuclease/exonuclease/phosphatase domain-containing protein</fullName>
    </recommendedName>
</protein>
<gene>
    <name evidence="1" type="ORF">RIF29_19816</name>
</gene>
<reference evidence="1 2" key="1">
    <citation type="submission" date="2024-01" db="EMBL/GenBank/DDBJ databases">
        <title>The genomes of 5 underutilized Papilionoideae crops provide insights into root nodulation and disease resistanc.</title>
        <authorList>
            <person name="Yuan L."/>
        </authorList>
    </citation>
    <scope>NUCLEOTIDE SEQUENCE [LARGE SCALE GENOMIC DNA]</scope>
    <source>
        <strain evidence="1">ZHUSHIDOU_FW_LH</strain>
        <tissue evidence="1">Leaf</tissue>
    </source>
</reference>
<sequence length="195" mass="22511">MSKWPDAEANFLLPGISDHSPVLVEWCQSQTNKGADFKFFNMWSSHGDFLSIVDSVWKENCPGNPMVQVTKKLVKLRKPLRQLNKSSFADIIQKESELRARLSFVQELLVQHLSDISVQVEEKRLHSQYIEVSRAASSFLRQKAKLNWLIGGDDNTAMFHRAIRQRTYLNRIIRITDESGMLVSGQNQNWDCFNL</sequence>
<dbReference type="AlphaFoldDB" id="A0AAN9F032"/>
<organism evidence="1 2">
    <name type="scientific">Crotalaria pallida</name>
    <name type="common">Smooth rattlebox</name>
    <name type="synonym">Crotalaria striata</name>
    <dbReference type="NCBI Taxonomy" id="3830"/>
    <lineage>
        <taxon>Eukaryota</taxon>
        <taxon>Viridiplantae</taxon>
        <taxon>Streptophyta</taxon>
        <taxon>Embryophyta</taxon>
        <taxon>Tracheophyta</taxon>
        <taxon>Spermatophyta</taxon>
        <taxon>Magnoliopsida</taxon>
        <taxon>eudicotyledons</taxon>
        <taxon>Gunneridae</taxon>
        <taxon>Pentapetalae</taxon>
        <taxon>rosids</taxon>
        <taxon>fabids</taxon>
        <taxon>Fabales</taxon>
        <taxon>Fabaceae</taxon>
        <taxon>Papilionoideae</taxon>
        <taxon>50 kb inversion clade</taxon>
        <taxon>genistoids sensu lato</taxon>
        <taxon>core genistoids</taxon>
        <taxon>Crotalarieae</taxon>
        <taxon>Crotalaria</taxon>
    </lineage>
</organism>
<comment type="caution">
    <text evidence="1">The sequence shown here is derived from an EMBL/GenBank/DDBJ whole genome shotgun (WGS) entry which is preliminary data.</text>
</comment>
<evidence type="ECO:0000313" key="2">
    <source>
        <dbReference type="Proteomes" id="UP001372338"/>
    </source>
</evidence>
<dbReference type="PANTHER" id="PTHR33710">
    <property type="entry name" value="BNAC02G09200D PROTEIN"/>
    <property type="match status" value="1"/>
</dbReference>
<proteinExistence type="predicted"/>
<accession>A0AAN9F032</accession>
<keyword evidence="2" id="KW-1185">Reference proteome</keyword>
<dbReference type="EMBL" id="JAYWIO010000004">
    <property type="protein sequence ID" value="KAK7267152.1"/>
    <property type="molecule type" value="Genomic_DNA"/>
</dbReference>
<name>A0AAN9F032_CROPI</name>
<evidence type="ECO:0008006" key="3">
    <source>
        <dbReference type="Google" id="ProtNLM"/>
    </source>
</evidence>
<evidence type="ECO:0000313" key="1">
    <source>
        <dbReference type="EMBL" id="KAK7267152.1"/>
    </source>
</evidence>